<evidence type="ECO:0000256" key="2">
    <source>
        <dbReference type="ARBA" id="ARBA00010581"/>
    </source>
</evidence>
<dbReference type="PANTHER" id="PTHR11403:SF10">
    <property type="entry name" value="CYTOCHROME C OXIDASE"/>
    <property type="match status" value="1"/>
</dbReference>
<dbReference type="GO" id="GO:0005886">
    <property type="term" value="C:plasma membrane"/>
    <property type="evidence" value="ECO:0007669"/>
    <property type="project" value="UniProtKB-SubCell"/>
</dbReference>
<dbReference type="EMBL" id="FRAS01000004">
    <property type="protein sequence ID" value="SHK63143.1"/>
    <property type="molecule type" value="Genomic_DNA"/>
</dbReference>
<evidence type="ECO:0000256" key="1">
    <source>
        <dbReference type="ARBA" id="ARBA00004141"/>
    </source>
</evidence>
<dbReference type="STRING" id="1121959.SAMN02746009_01286"/>
<feature type="transmembrane region" description="Helical" evidence="7">
    <location>
        <begin position="92"/>
        <end position="112"/>
    </location>
</feature>
<proteinExistence type="inferred from homology"/>
<feature type="transmembrane region" description="Helical" evidence="7">
    <location>
        <begin position="57"/>
        <end position="80"/>
    </location>
</feature>
<dbReference type="InterPro" id="IPR035973">
    <property type="entry name" value="Cyt_c_oxidase_su3-like_sf"/>
</dbReference>
<evidence type="ECO:0000256" key="5">
    <source>
        <dbReference type="ARBA" id="ARBA00023136"/>
    </source>
</evidence>
<dbReference type="InterPro" id="IPR013833">
    <property type="entry name" value="Cyt_c_oxidase_su3_a-hlx"/>
</dbReference>
<feature type="transmembrane region" description="Helical" evidence="7">
    <location>
        <begin position="23"/>
        <end position="45"/>
    </location>
</feature>
<name>A0A1M6U1W0_9BACT</name>
<evidence type="ECO:0000313" key="9">
    <source>
        <dbReference type="EMBL" id="SHK63143.1"/>
    </source>
</evidence>
<dbReference type="AlphaFoldDB" id="A0A1M6U1W0"/>
<dbReference type="OrthoDB" id="679789at2"/>
<dbReference type="Pfam" id="PF00510">
    <property type="entry name" value="COX3"/>
    <property type="match status" value="1"/>
</dbReference>
<evidence type="ECO:0000256" key="7">
    <source>
        <dbReference type="SAM" id="Phobius"/>
    </source>
</evidence>
<evidence type="ECO:0000256" key="4">
    <source>
        <dbReference type="ARBA" id="ARBA00022989"/>
    </source>
</evidence>
<dbReference type="PANTHER" id="PTHR11403">
    <property type="entry name" value="CYTOCHROME C OXIDASE SUBUNIT III"/>
    <property type="match status" value="1"/>
</dbReference>
<keyword evidence="5 7" id="KW-0472">Membrane</keyword>
<dbReference type="GO" id="GO:0019646">
    <property type="term" value="P:aerobic electron transport chain"/>
    <property type="evidence" value="ECO:0007669"/>
    <property type="project" value="InterPro"/>
</dbReference>
<keyword evidence="3 6" id="KW-0812">Transmembrane</keyword>
<dbReference type="Proteomes" id="UP000183947">
    <property type="component" value="Unassembled WGS sequence"/>
</dbReference>
<dbReference type="InterPro" id="IPR000298">
    <property type="entry name" value="Cyt_c_oxidase-like_su3"/>
</dbReference>
<protein>
    <submittedName>
        <fullName evidence="9">Cytochrome c oxidase subunit 3</fullName>
    </submittedName>
</protein>
<evidence type="ECO:0000313" key="10">
    <source>
        <dbReference type="Proteomes" id="UP000183947"/>
    </source>
</evidence>
<dbReference type="SUPFAM" id="SSF81452">
    <property type="entry name" value="Cytochrome c oxidase subunit III-like"/>
    <property type="match status" value="1"/>
</dbReference>
<evidence type="ECO:0000256" key="6">
    <source>
        <dbReference type="RuleBase" id="RU003376"/>
    </source>
</evidence>
<evidence type="ECO:0000259" key="8">
    <source>
        <dbReference type="PROSITE" id="PS50253"/>
    </source>
</evidence>
<feature type="transmembrane region" description="Helical" evidence="7">
    <location>
        <begin position="177"/>
        <end position="195"/>
    </location>
</feature>
<keyword evidence="4 7" id="KW-1133">Transmembrane helix</keyword>
<organism evidence="9 10">
    <name type="scientific">Hymenobacter psychrotolerans DSM 18569</name>
    <dbReference type="NCBI Taxonomy" id="1121959"/>
    <lineage>
        <taxon>Bacteria</taxon>
        <taxon>Pseudomonadati</taxon>
        <taxon>Bacteroidota</taxon>
        <taxon>Cytophagia</taxon>
        <taxon>Cytophagales</taxon>
        <taxon>Hymenobacteraceae</taxon>
        <taxon>Hymenobacter</taxon>
    </lineage>
</organism>
<gene>
    <name evidence="9" type="ORF">SAMN02746009_01286</name>
</gene>
<dbReference type="InterPro" id="IPR024791">
    <property type="entry name" value="Cyt_c/ubiquinol_Oxase_su3"/>
</dbReference>
<comment type="subcellular location">
    <subcellularLocation>
        <location evidence="6">Cell membrane</location>
        <topology evidence="6">Multi-pass membrane protein</topology>
    </subcellularLocation>
    <subcellularLocation>
        <location evidence="1">Membrane</location>
        <topology evidence="1">Multi-pass membrane protein</topology>
    </subcellularLocation>
</comment>
<feature type="transmembrane region" description="Helical" evidence="7">
    <location>
        <begin position="132"/>
        <end position="156"/>
    </location>
</feature>
<sequence length="197" mass="22730">MHSSELEILKDREPGLGTHPTRVLMWLMMISSTMIFAAYTSAYIVRREEGNWMEFDLPFSLLYTTLIIVLSSAAIQWAYFAARKDQLQQVKLGILISFVLGLVFLAGQWNVWGELVRNKIYFSGVDANPSGSFLYVLMGVHAFHLVTGLIFLLIVLRKSFNYQVHSRQMLSIGNVTIYWHFLGALWLYLYLFLLLNH</sequence>
<feature type="domain" description="Heme-copper oxidase subunit III family profile" evidence="8">
    <location>
        <begin position="1"/>
        <end position="197"/>
    </location>
</feature>
<dbReference type="PROSITE" id="PS50253">
    <property type="entry name" value="COX3"/>
    <property type="match status" value="1"/>
</dbReference>
<comment type="similarity">
    <text evidence="2 6">Belongs to the cytochrome c oxidase subunit 3 family.</text>
</comment>
<dbReference type="Gene3D" id="1.20.120.80">
    <property type="entry name" value="Cytochrome c oxidase, subunit III, four-helix bundle"/>
    <property type="match status" value="1"/>
</dbReference>
<accession>A0A1M6U1W0</accession>
<evidence type="ECO:0000256" key="3">
    <source>
        <dbReference type="ARBA" id="ARBA00022692"/>
    </source>
</evidence>
<reference evidence="10" key="1">
    <citation type="submission" date="2016-11" db="EMBL/GenBank/DDBJ databases">
        <authorList>
            <person name="Varghese N."/>
            <person name="Submissions S."/>
        </authorList>
    </citation>
    <scope>NUCLEOTIDE SEQUENCE [LARGE SCALE GENOMIC DNA]</scope>
    <source>
        <strain evidence="10">DSM 18569</strain>
    </source>
</reference>
<dbReference type="RefSeq" id="WP_073282252.1">
    <property type="nucleotide sequence ID" value="NZ_FRAS01000004.1"/>
</dbReference>
<keyword evidence="10" id="KW-1185">Reference proteome</keyword>
<dbReference type="GO" id="GO:0004129">
    <property type="term" value="F:cytochrome-c oxidase activity"/>
    <property type="evidence" value="ECO:0007669"/>
    <property type="project" value="InterPro"/>
</dbReference>